<proteinExistence type="predicted"/>
<evidence type="ECO:0000313" key="3">
    <source>
        <dbReference type="Proteomes" id="UP000215377"/>
    </source>
</evidence>
<gene>
    <name evidence="2" type="ORF">ATO3_11170</name>
</gene>
<evidence type="ECO:0000259" key="1">
    <source>
        <dbReference type="Pfam" id="PF05099"/>
    </source>
</evidence>
<dbReference type="InterPro" id="IPR007791">
    <property type="entry name" value="DjlA_N"/>
</dbReference>
<dbReference type="SUPFAM" id="SSF158682">
    <property type="entry name" value="TerB-like"/>
    <property type="match status" value="1"/>
</dbReference>
<dbReference type="Pfam" id="PF05099">
    <property type="entry name" value="TerB"/>
    <property type="match status" value="1"/>
</dbReference>
<dbReference type="CDD" id="cd07176">
    <property type="entry name" value="terB"/>
    <property type="match status" value="1"/>
</dbReference>
<dbReference type="Proteomes" id="UP000215377">
    <property type="component" value="Unassembled WGS sequence"/>
</dbReference>
<comment type="caution">
    <text evidence="2">The sequence shown here is derived from an EMBL/GenBank/DDBJ whole genome shotgun (WGS) entry which is preliminary data.</text>
</comment>
<protein>
    <submittedName>
        <fullName evidence="2">2-dehydro-3-deoxyphosphooctonate aldolase</fullName>
    </submittedName>
</protein>
<dbReference type="InterPro" id="IPR029024">
    <property type="entry name" value="TerB-like"/>
</dbReference>
<dbReference type="EMBL" id="AQQR01000004">
    <property type="protein sequence ID" value="OWU73257.1"/>
    <property type="molecule type" value="Genomic_DNA"/>
</dbReference>
<keyword evidence="3" id="KW-1185">Reference proteome</keyword>
<evidence type="ECO:0000313" key="2">
    <source>
        <dbReference type="EMBL" id="OWU73257.1"/>
    </source>
</evidence>
<feature type="domain" description="Co-chaperone DjlA N-terminal" evidence="1">
    <location>
        <begin position="18"/>
        <end position="129"/>
    </location>
</feature>
<reference evidence="2 3" key="1">
    <citation type="submission" date="2013-04" db="EMBL/GenBank/DDBJ databases">
        <title>Oceanicola sp. 22II1-22F33 Genome Sequencing.</title>
        <authorList>
            <person name="Lai Q."/>
            <person name="Li G."/>
            <person name="Shao Z."/>
        </authorList>
    </citation>
    <scope>NUCLEOTIDE SEQUENCE [LARGE SCALE GENOMIC DNA]</scope>
    <source>
        <strain evidence="2 3">22II1-22F33</strain>
    </source>
</reference>
<name>A0A225NPQ1_9RHOB</name>
<sequence>MSMEAQNPDSLMSAQDCLVALMVAISASDENIRTAELVKIQSAVNMLPVFADYDIDRLNTVSQIVFDLFEQEDGLDALFGLIRENLPERLNETAYALACDVAAADGNLAETELRLLEEMRYELELDRLHAAAIERGARARHLT</sequence>
<dbReference type="AlphaFoldDB" id="A0A225NPQ1"/>
<dbReference type="Gene3D" id="1.10.3680.10">
    <property type="entry name" value="TerB-like"/>
    <property type="match status" value="1"/>
</dbReference>
<organism evidence="2 3">
    <name type="scientific">Marinibacterium profundimaris</name>
    <dbReference type="NCBI Taxonomy" id="1679460"/>
    <lineage>
        <taxon>Bacteria</taxon>
        <taxon>Pseudomonadati</taxon>
        <taxon>Pseudomonadota</taxon>
        <taxon>Alphaproteobacteria</taxon>
        <taxon>Rhodobacterales</taxon>
        <taxon>Paracoccaceae</taxon>
        <taxon>Marinibacterium</taxon>
    </lineage>
</organism>
<accession>A0A225NPQ1</accession>